<gene>
    <name evidence="7" type="ORF">FVE67_02290</name>
</gene>
<dbReference type="GO" id="GO:0015658">
    <property type="term" value="F:branched-chain amino acid transmembrane transporter activity"/>
    <property type="evidence" value="ECO:0007669"/>
    <property type="project" value="InterPro"/>
</dbReference>
<feature type="domain" description="ABC transporter" evidence="6">
    <location>
        <begin position="2"/>
        <end position="237"/>
    </location>
</feature>
<keyword evidence="4 7" id="KW-0067">ATP-binding</keyword>
<dbReference type="SMART" id="SM00382">
    <property type="entry name" value="AAA"/>
    <property type="match status" value="1"/>
</dbReference>
<dbReference type="Gene3D" id="3.40.50.300">
    <property type="entry name" value="P-loop containing nucleotide triphosphate hydrolases"/>
    <property type="match status" value="1"/>
</dbReference>
<dbReference type="GO" id="GO:0005524">
    <property type="term" value="F:ATP binding"/>
    <property type="evidence" value="ECO:0007669"/>
    <property type="project" value="UniProtKB-KW"/>
</dbReference>
<dbReference type="PROSITE" id="PS00211">
    <property type="entry name" value="ABC_TRANSPORTER_1"/>
    <property type="match status" value="1"/>
</dbReference>
<evidence type="ECO:0000256" key="5">
    <source>
        <dbReference type="ARBA" id="ARBA00022970"/>
    </source>
</evidence>
<comment type="similarity">
    <text evidence="1">Belongs to the ABC transporter superfamily.</text>
</comment>
<dbReference type="Proteomes" id="UP000501253">
    <property type="component" value="Chromosome"/>
</dbReference>
<dbReference type="PROSITE" id="PS50893">
    <property type="entry name" value="ABC_TRANSPORTER_2"/>
    <property type="match status" value="1"/>
</dbReference>
<evidence type="ECO:0000256" key="2">
    <source>
        <dbReference type="ARBA" id="ARBA00022448"/>
    </source>
</evidence>
<keyword evidence="8" id="KW-1185">Reference proteome</keyword>
<dbReference type="CDD" id="cd03224">
    <property type="entry name" value="ABC_TM1139_LivF_branched"/>
    <property type="match status" value="1"/>
</dbReference>
<evidence type="ECO:0000256" key="4">
    <source>
        <dbReference type="ARBA" id="ARBA00022840"/>
    </source>
</evidence>
<name>A0A6H1WRD0_9BACT</name>
<dbReference type="GO" id="GO:0015807">
    <property type="term" value="P:L-amino acid transport"/>
    <property type="evidence" value="ECO:0007669"/>
    <property type="project" value="TreeGrafter"/>
</dbReference>
<proteinExistence type="inferred from homology"/>
<dbReference type="InterPro" id="IPR052156">
    <property type="entry name" value="BCAA_Transport_ATP-bd_LivF"/>
</dbReference>
<evidence type="ECO:0000313" key="8">
    <source>
        <dbReference type="Proteomes" id="UP000501253"/>
    </source>
</evidence>
<evidence type="ECO:0000259" key="6">
    <source>
        <dbReference type="PROSITE" id="PS50893"/>
    </source>
</evidence>
<keyword evidence="2" id="KW-0813">Transport</keyword>
<dbReference type="EMBL" id="CP042909">
    <property type="protein sequence ID" value="QJA05696.1"/>
    <property type="molecule type" value="Genomic_DNA"/>
</dbReference>
<dbReference type="InterPro" id="IPR003593">
    <property type="entry name" value="AAA+_ATPase"/>
</dbReference>
<protein>
    <submittedName>
        <fullName evidence="7">ABC transporter ATP-binding protein</fullName>
    </submittedName>
</protein>
<accession>A0A6H1WRD0</accession>
<dbReference type="KEGG" id="tmai:FVE67_02290"/>
<dbReference type="RefSeq" id="WP_168719057.1">
    <property type="nucleotide sequence ID" value="NZ_CP042909.1"/>
</dbReference>
<keyword evidence="5" id="KW-0029">Amino-acid transport</keyword>
<dbReference type="Pfam" id="PF00005">
    <property type="entry name" value="ABC_tran"/>
    <property type="match status" value="1"/>
</dbReference>
<dbReference type="PANTHER" id="PTHR43820">
    <property type="entry name" value="HIGH-AFFINITY BRANCHED-CHAIN AMINO ACID TRANSPORT ATP-BINDING PROTEIN LIVF"/>
    <property type="match status" value="1"/>
</dbReference>
<evidence type="ECO:0000313" key="7">
    <source>
        <dbReference type="EMBL" id="QJA05696.1"/>
    </source>
</evidence>
<organism evidence="7 8">
    <name type="scientific">Thermosulfurimonas marina</name>
    <dbReference type="NCBI Taxonomy" id="2047767"/>
    <lineage>
        <taxon>Bacteria</taxon>
        <taxon>Pseudomonadati</taxon>
        <taxon>Thermodesulfobacteriota</taxon>
        <taxon>Thermodesulfobacteria</taxon>
        <taxon>Thermodesulfobacteriales</taxon>
        <taxon>Thermodesulfobacteriaceae</taxon>
        <taxon>Thermosulfurimonas</taxon>
    </lineage>
</organism>
<reference evidence="7 8" key="1">
    <citation type="submission" date="2019-08" db="EMBL/GenBank/DDBJ databases">
        <title>Complete genome sequence of Thermosulfurimonas marina SU872T, an anaerobic thermophilic chemolithoautotrophic bacterium isolated from a shallow marine hydrothermal vent.</title>
        <authorList>
            <person name="Allioux M."/>
            <person name="Jebbar M."/>
            <person name="Slobodkina G."/>
            <person name="Slobodkin A."/>
            <person name="Moalic Y."/>
            <person name="Frolova A."/>
            <person name="Shao Z."/>
            <person name="Alain K."/>
        </authorList>
    </citation>
    <scope>NUCLEOTIDE SEQUENCE [LARGE SCALE GENOMIC DNA]</scope>
    <source>
        <strain evidence="7 8">SU872</strain>
    </source>
</reference>
<dbReference type="SUPFAM" id="SSF52540">
    <property type="entry name" value="P-loop containing nucleoside triphosphate hydrolases"/>
    <property type="match status" value="1"/>
</dbReference>
<dbReference type="InterPro" id="IPR003439">
    <property type="entry name" value="ABC_transporter-like_ATP-bd"/>
</dbReference>
<dbReference type="InterPro" id="IPR030660">
    <property type="entry name" value="ABC_branched_ATPase_LivF/BraG"/>
</dbReference>
<dbReference type="AlphaFoldDB" id="A0A6H1WRD0"/>
<sequence length="244" mass="27408">MLEIRNLHLSYGKLVVLRGISLHVAPGEIVCLLGSNGAGKTSLLLTIMGLNRPLKGQILFEGEDITGASPQYLVRKGVALVPEGRQIFYPLTVEENLELGAYHRWRQEGRRAVQADLERVYALFPRLKERRRQKAGTLSGGEQQMLALARAFMARPRLLLLDEPSLGLAPKIVDLIMRTIVRLNQEGLTVLLVEQNARKALEIAHRAYVLETGRIVLEGPARELLHDEEVKRAYLGKDYREFTA</sequence>
<dbReference type="PIRSF" id="PIRSF039137">
    <property type="entry name" value="ABC_branched_ATPase"/>
    <property type="match status" value="1"/>
</dbReference>
<dbReference type="InterPro" id="IPR017871">
    <property type="entry name" value="ABC_transporter-like_CS"/>
</dbReference>
<keyword evidence="3" id="KW-0547">Nucleotide-binding</keyword>
<dbReference type="GO" id="GO:0016887">
    <property type="term" value="F:ATP hydrolysis activity"/>
    <property type="evidence" value="ECO:0007669"/>
    <property type="project" value="InterPro"/>
</dbReference>
<dbReference type="InterPro" id="IPR027417">
    <property type="entry name" value="P-loop_NTPase"/>
</dbReference>
<evidence type="ECO:0000256" key="3">
    <source>
        <dbReference type="ARBA" id="ARBA00022741"/>
    </source>
</evidence>
<evidence type="ECO:0000256" key="1">
    <source>
        <dbReference type="ARBA" id="ARBA00005417"/>
    </source>
</evidence>
<dbReference type="PANTHER" id="PTHR43820:SF4">
    <property type="entry name" value="HIGH-AFFINITY BRANCHED-CHAIN AMINO ACID TRANSPORT ATP-BINDING PROTEIN LIVF"/>
    <property type="match status" value="1"/>
</dbReference>